<sequence>MGALPPAGFARAPRGIFAKMKRPLETGVFFVLCKEEEDLGGMRCRCLTGLGGQSKAASYV</sequence>
<keyword evidence="2" id="KW-1185">Reference proteome</keyword>
<reference evidence="1 2" key="1">
    <citation type="submission" date="2018-03" db="EMBL/GenBank/DDBJ databases">
        <title>Genomic Encyclopedia of Archaeal and Bacterial Type Strains, Phase II (KMG-II): from individual species to whole genera.</title>
        <authorList>
            <person name="Goeker M."/>
        </authorList>
    </citation>
    <scope>NUCLEOTIDE SEQUENCE [LARGE SCALE GENOMIC DNA]</scope>
    <source>
        <strain evidence="1 2">DSM 100212</strain>
    </source>
</reference>
<gene>
    <name evidence="1" type="ORF">CLV74_104308</name>
</gene>
<evidence type="ECO:0000313" key="1">
    <source>
        <dbReference type="EMBL" id="PRY91286.1"/>
    </source>
</evidence>
<dbReference type="AlphaFoldDB" id="A0A2T0WX60"/>
<protein>
    <submittedName>
        <fullName evidence="1">Uncharacterized protein</fullName>
    </submittedName>
</protein>
<organism evidence="1 2">
    <name type="scientific">Donghicola tyrosinivorans</name>
    <dbReference type="NCBI Taxonomy" id="1652492"/>
    <lineage>
        <taxon>Bacteria</taxon>
        <taxon>Pseudomonadati</taxon>
        <taxon>Pseudomonadota</taxon>
        <taxon>Alphaproteobacteria</taxon>
        <taxon>Rhodobacterales</taxon>
        <taxon>Roseobacteraceae</taxon>
        <taxon>Donghicola</taxon>
    </lineage>
</organism>
<proteinExistence type="predicted"/>
<comment type="caution">
    <text evidence="1">The sequence shown here is derived from an EMBL/GenBank/DDBJ whole genome shotgun (WGS) entry which is preliminary data.</text>
</comment>
<dbReference type="Proteomes" id="UP000238392">
    <property type="component" value="Unassembled WGS sequence"/>
</dbReference>
<accession>A0A2T0WX60</accession>
<evidence type="ECO:0000313" key="2">
    <source>
        <dbReference type="Proteomes" id="UP000238392"/>
    </source>
</evidence>
<dbReference type="EMBL" id="PVTQ01000004">
    <property type="protein sequence ID" value="PRY91286.1"/>
    <property type="molecule type" value="Genomic_DNA"/>
</dbReference>
<name>A0A2T0WX60_9RHOB</name>